<keyword evidence="3 6" id="KW-1133">Transmembrane helix</keyword>
<keyword evidence="9" id="KW-1185">Reference proteome</keyword>
<sequence>MSGIKGIGSFGAVALLVSSMTGPGLSTIPAMFQQAGWLAPMFVFAAIGLLSTFSALFIIEALSSIRGNEKFQAKVEFTTIAQLILGKKYHYFFQLILFLALQAVNIASIILAAQTLDSMLLTLFNGTCGLGISPGRWFCISERSVLGNSPFSSDDYYIFTFGYLVTAAMVMPLGFFSLVENIYVQIISFIVLSGVLIQWIIAFGQEGLLTERLPVSGPDSSLVLGIVIFNYSYITTIPTLVNDLKPTVSIHRTLTISVIISTIMYIFLGVFGAMAYEMNASSDILSILSSQGTTASLVTTYLFPICALVTSIPVFTIVIRTNLTRGDICNRPWAIFWSNILPWLVCIPLQTKDYVGMIQNWSSLFFQSTINFILPFILYFASRKYQASVVQDTVPDTTTSEKHPPHSPLSPFPKAEEPKEEDPDEVVMHYPEENRSISIRKSGRASRISRIEMASPRSPLSFRLPLSPRSYKSAPVTAHQVNTPVIVLDETVAPGSRLQVVQPQELGSPNILKVPPTSTANATTSTADQTSNTSTSPRPSTATVGSGLGITPSPTPTEPNKNSEENQHGNEAIENLPNNKSERITSWISSNLSIRNNNNSNTVVPACGTPSSNILSSPIIRLDNSNNNHGVIYDDDETKGNMSVINEEEQVEVDHFTAFKSRPWWNPFYVAIVSCGLLSAAVIFMVIYDLTMLGLGNNVFG</sequence>
<organism evidence="8 9">
    <name type="scientific">Circinella minor</name>
    <dbReference type="NCBI Taxonomy" id="1195481"/>
    <lineage>
        <taxon>Eukaryota</taxon>
        <taxon>Fungi</taxon>
        <taxon>Fungi incertae sedis</taxon>
        <taxon>Mucoromycota</taxon>
        <taxon>Mucoromycotina</taxon>
        <taxon>Mucoromycetes</taxon>
        <taxon>Mucorales</taxon>
        <taxon>Lichtheimiaceae</taxon>
        <taxon>Circinella</taxon>
    </lineage>
</organism>
<dbReference type="PANTHER" id="PTHR16189:SF3">
    <property type="entry name" value="AMINO ACID TRANSPORTER TRANSMEMBRANE DOMAIN-CONTAINING PROTEIN"/>
    <property type="match status" value="1"/>
</dbReference>
<evidence type="ECO:0000313" key="9">
    <source>
        <dbReference type="Proteomes" id="UP000646827"/>
    </source>
</evidence>
<feature type="transmembrane region" description="Helical" evidence="6">
    <location>
        <begin position="668"/>
        <end position="688"/>
    </location>
</feature>
<dbReference type="AlphaFoldDB" id="A0A8H7S179"/>
<dbReference type="Proteomes" id="UP000646827">
    <property type="component" value="Unassembled WGS sequence"/>
</dbReference>
<protein>
    <recommendedName>
        <fullName evidence="7">Amino acid transporter transmembrane domain-containing protein</fullName>
    </recommendedName>
</protein>
<comment type="subcellular location">
    <subcellularLocation>
        <location evidence="1">Membrane</location>
    </subcellularLocation>
</comment>
<dbReference type="OrthoDB" id="294541at2759"/>
<feature type="transmembrane region" description="Helical" evidence="6">
    <location>
        <begin position="331"/>
        <end position="351"/>
    </location>
</feature>
<comment type="caution">
    <text evidence="8">The sequence shown here is derived from an EMBL/GenBank/DDBJ whole genome shotgun (WGS) entry which is preliminary data.</text>
</comment>
<feature type="domain" description="Amino acid transporter transmembrane" evidence="7">
    <location>
        <begin position="9"/>
        <end position="323"/>
    </location>
</feature>
<reference evidence="8 9" key="1">
    <citation type="submission" date="2020-12" db="EMBL/GenBank/DDBJ databases">
        <title>Metabolic potential, ecology and presence of endohyphal bacteria is reflected in genomic diversity of Mucoromycotina.</title>
        <authorList>
            <person name="Muszewska A."/>
            <person name="Okrasinska A."/>
            <person name="Steczkiewicz K."/>
            <person name="Drgas O."/>
            <person name="Orlowska M."/>
            <person name="Perlinska-Lenart U."/>
            <person name="Aleksandrzak-Piekarczyk T."/>
            <person name="Szatraj K."/>
            <person name="Zielenkiewicz U."/>
            <person name="Pilsyk S."/>
            <person name="Malc E."/>
            <person name="Mieczkowski P."/>
            <person name="Kruszewska J.S."/>
            <person name="Biernat P."/>
            <person name="Pawlowska J."/>
        </authorList>
    </citation>
    <scope>NUCLEOTIDE SEQUENCE [LARGE SCALE GENOMIC DNA]</scope>
    <source>
        <strain evidence="8 9">CBS 142.35</strain>
    </source>
</reference>
<accession>A0A8H7S179</accession>
<dbReference type="Pfam" id="PF01490">
    <property type="entry name" value="Aa_trans"/>
    <property type="match status" value="1"/>
</dbReference>
<gene>
    <name evidence="8" type="ORF">INT45_010736</name>
</gene>
<feature type="transmembrane region" description="Helical" evidence="6">
    <location>
        <begin position="36"/>
        <end position="59"/>
    </location>
</feature>
<evidence type="ECO:0000256" key="4">
    <source>
        <dbReference type="ARBA" id="ARBA00023136"/>
    </source>
</evidence>
<feature type="compositionally biased region" description="Low complexity" evidence="5">
    <location>
        <begin position="517"/>
        <end position="543"/>
    </location>
</feature>
<evidence type="ECO:0000256" key="3">
    <source>
        <dbReference type="ARBA" id="ARBA00022989"/>
    </source>
</evidence>
<evidence type="ECO:0000256" key="1">
    <source>
        <dbReference type="ARBA" id="ARBA00004370"/>
    </source>
</evidence>
<evidence type="ECO:0000256" key="2">
    <source>
        <dbReference type="ARBA" id="ARBA00022692"/>
    </source>
</evidence>
<feature type="transmembrane region" description="Helical" evidence="6">
    <location>
        <begin position="182"/>
        <end position="202"/>
    </location>
</feature>
<proteinExistence type="predicted"/>
<feature type="region of interest" description="Disordered" evidence="5">
    <location>
        <begin position="395"/>
        <end position="424"/>
    </location>
</feature>
<feature type="transmembrane region" description="Helical" evidence="6">
    <location>
        <begin position="253"/>
        <end position="276"/>
    </location>
</feature>
<feature type="transmembrane region" description="Helical" evidence="6">
    <location>
        <begin position="222"/>
        <end position="241"/>
    </location>
</feature>
<feature type="transmembrane region" description="Helical" evidence="6">
    <location>
        <begin position="156"/>
        <end position="175"/>
    </location>
</feature>
<dbReference type="InterPro" id="IPR013057">
    <property type="entry name" value="AA_transpt_TM"/>
</dbReference>
<evidence type="ECO:0000256" key="6">
    <source>
        <dbReference type="SAM" id="Phobius"/>
    </source>
</evidence>
<dbReference type="GO" id="GO:0016020">
    <property type="term" value="C:membrane"/>
    <property type="evidence" value="ECO:0007669"/>
    <property type="project" value="UniProtKB-SubCell"/>
</dbReference>
<name>A0A8H7S179_9FUNG</name>
<dbReference type="EMBL" id="JAEPRB010000143">
    <property type="protein sequence ID" value="KAG2220350.1"/>
    <property type="molecule type" value="Genomic_DNA"/>
</dbReference>
<feature type="region of interest" description="Disordered" evidence="5">
    <location>
        <begin position="500"/>
        <end position="581"/>
    </location>
</feature>
<evidence type="ECO:0000256" key="5">
    <source>
        <dbReference type="SAM" id="MobiDB-lite"/>
    </source>
</evidence>
<keyword evidence="2 6" id="KW-0812">Transmembrane</keyword>
<evidence type="ECO:0000259" key="7">
    <source>
        <dbReference type="Pfam" id="PF01490"/>
    </source>
</evidence>
<feature type="transmembrane region" description="Helical" evidence="6">
    <location>
        <begin position="91"/>
        <end position="113"/>
    </location>
</feature>
<feature type="transmembrane region" description="Helical" evidence="6">
    <location>
        <begin position="363"/>
        <end position="381"/>
    </location>
</feature>
<feature type="transmembrane region" description="Helical" evidence="6">
    <location>
        <begin position="296"/>
        <end position="319"/>
    </location>
</feature>
<keyword evidence="4 6" id="KW-0472">Membrane</keyword>
<evidence type="ECO:0000313" key="8">
    <source>
        <dbReference type="EMBL" id="KAG2220350.1"/>
    </source>
</evidence>
<dbReference type="PANTHER" id="PTHR16189">
    <property type="entry name" value="TRANSMEMBRANE PROTEIN 104-RELATED"/>
    <property type="match status" value="1"/>
</dbReference>